<evidence type="ECO:0000256" key="2">
    <source>
        <dbReference type="ARBA" id="ARBA00022475"/>
    </source>
</evidence>
<feature type="transmembrane region" description="Helical" evidence="8">
    <location>
        <begin position="373"/>
        <end position="391"/>
    </location>
</feature>
<keyword evidence="3 10" id="KW-0328">Glycosyltransferase</keyword>
<feature type="transmembrane region" description="Helical" evidence="8">
    <location>
        <begin position="335"/>
        <end position="352"/>
    </location>
</feature>
<dbReference type="KEGG" id="tpla:ElP_68890"/>
<keyword evidence="6 8" id="KW-1133">Transmembrane helix</keyword>
<sequence>MATTGPIGGGPDPAGSGASGWLLGLLAALVLGVGLGGARRLSYHEAIVAQGARELLEAGPGAGWLVPTIGGRPWLEKPPLSHWLVALLSGLSGGVDEATSRLPSALSAFGLAMLVSGMAGRRFGPRIGLLAGAVQLTASWSIHRGRLADADMVLALLVASTICAFDRLRSADDGEEGRWRWAFFALLGGTSLAKGVGFGAALATATIAAVLTWDRDARALRRLAWPPGWLLSGLIALAWPMVIASRHPEAVGLWLGHVTDRISTDPRQFAGEPLPSFLLSPSVQMLPWTPIALVGARNSFGRARADRAGPDRLLWAWAVVPTALLACASVRNDHYLIHALPPWSIWGALGLARLGDRLRGRRGWSSDRIRRGAIGLFGAIGVGVAVAHVAVIPRFEDRGREWSWYLEAARRVPPEAPLLLLYAWDGPDPWDRLPYPTPFGPVPHDLAVRLFYLDRPASWFNGPDRLADAPPSPDPFAVIARGRDLPSLRRVGRVEELARGPDHRWDRAYRLFRVEPEADRHGDAPRPRGTP</sequence>
<evidence type="ECO:0000256" key="1">
    <source>
        <dbReference type="ARBA" id="ARBA00004651"/>
    </source>
</evidence>
<dbReference type="GO" id="GO:0103015">
    <property type="term" value="F:4-amino-4-deoxy-L-arabinose transferase activity"/>
    <property type="evidence" value="ECO:0007669"/>
    <property type="project" value="UniProtKB-EC"/>
</dbReference>
<keyword evidence="5 8" id="KW-0812">Transmembrane</keyword>
<reference evidence="10 11" key="1">
    <citation type="submission" date="2019-02" db="EMBL/GenBank/DDBJ databases">
        <title>Deep-cultivation of Planctomycetes and their phenomic and genomic characterization uncovers novel biology.</title>
        <authorList>
            <person name="Wiegand S."/>
            <person name="Jogler M."/>
            <person name="Boedeker C."/>
            <person name="Pinto D."/>
            <person name="Vollmers J."/>
            <person name="Rivas-Marin E."/>
            <person name="Kohn T."/>
            <person name="Peeters S.H."/>
            <person name="Heuer A."/>
            <person name="Rast P."/>
            <person name="Oberbeckmann S."/>
            <person name="Bunk B."/>
            <person name="Jeske O."/>
            <person name="Meyerdierks A."/>
            <person name="Storesund J.E."/>
            <person name="Kallscheuer N."/>
            <person name="Luecker S."/>
            <person name="Lage O.M."/>
            <person name="Pohl T."/>
            <person name="Merkel B.J."/>
            <person name="Hornburger P."/>
            <person name="Mueller R.-W."/>
            <person name="Bruemmer F."/>
            <person name="Labrenz M."/>
            <person name="Spormann A.M."/>
            <person name="Op den Camp H."/>
            <person name="Overmann J."/>
            <person name="Amann R."/>
            <person name="Jetten M.S.M."/>
            <person name="Mascher T."/>
            <person name="Medema M.H."/>
            <person name="Devos D.P."/>
            <person name="Kaster A.-K."/>
            <person name="Ovreas L."/>
            <person name="Rohde M."/>
            <person name="Galperin M.Y."/>
            <person name="Jogler C."/>
        </authorList>
    </citation>
    <scope>NUCLEOTIDE SEQUENCE [LARGE SCALE GENOMIC DNA]</scope>
    <source>
        <strain evidence="10 11">ElP</strain>
    </source>
</reference>
<evidence type="ECO:0000256" key="4">
    <source>
        <dbReference type="ARBA" id="ARBA00022679"/>
    </source>
</evidence>
<keyword evidence="11" id="KW-1185">Reference proteome</keyword>
<evidence type="ECO:0000256" key="7">
    <source>
        <dbReference type="ARBA" id="ARBA00023136"/>
    </source>
</evidence>
<dbReference type="PANTHER" id="PTHR33908:SF11">
    <property type="entry name" value="MEMBRANE PROTEIN"/>
    <property type="match status" value="1"/>
</dbReference>
<proteinExistence type="predicted"/>
<dbReference type="OrthoDB" id="252418at2"/>
<evidence type="ECO:0000313" key="10">
    <source>
        <dbReference type="EMBL" id="QDV38929.1"/>
    </source>
</evidence>
<keyword evidence="4 10" id="KW-0808">Transferase</keyword>
<feature type="transmembrane region" description="Helical" evidence="8">
    <location>
        <begin position="312"/>
        <end position="329"/>
    </location>
</feature>
<dbReference type="PANTHER" id="PTHR33908">
    <property type="entry name" value="MANNOSYLTRANSFERASE YKCB-RELATED"/>
    <property type="match status" value="1"/>
</dbReference>
<feature type="transmembrane region" description="Helical" evidence="8">
    <location>
        <begin position="20"/>
        <end position="38"/>
    </location>
</feature>
<evidence type="ECO:0000256" key="8">
    <source>
        <dbReference type="SAM" id="Phobius"/>
    </source>
</evidence>
<dbReference type="InterPro" id="IPR050297">
    <property type="entry name" value="LipidA_mod_glycosyltrf_83"/>
</dbReference>
<dbReference type="AlphaFoldDB" id="A0A518HDJ6"/>
<dbReference type="EC" id="2.4.2.43" evidence="10"/>
<dbReference type="RefSeq" id="WP_145277812.1">
    <property type="nucleotide sequence ID" value="NZ_CP036426.1"/>
</dbReference>
<dbReference type="GO" id="GO:0009103">
    <property type="term" value="P:lipopolysaccharide biosynthetic process"/>
    <property type="evidence" value="ECO:0007669"/>
    <property type="project" value="UniProtKB-ARBA"/>
</dbReference>
<evidence type="ECO:0000256" key="3">
    <source>
        <dbReference type="ARBA" id="ARBA00022676"/>
    </source>
</evidence>
<organism evidence="10 11">
    <name type="scientific">Tautonia plasticadhaerens</name>
    <dbReference type="NCBI Taxonomy" id="2527974"/>
    <lineage>
        <taxon>Bacteria</taxon>
        <taxon>Pseudomonadati</taxon>
        <taxon>Planctomycetota</taxon>
        <taxon>Planctomycetia</taxon>
        <taxon>Isosphaerales</taxon>
        <taxon>Isosphaeraceae</taxon>
        <taxon>Tautonia</taxon>
    </lineage>
</organism>
<protein>
    <submittedName>
        <fullName evidence="10">Undecaprenyl phosphate-alpha-4-amino-4-deoxy-L-arabinose arabinosyl transferase</fullName>
        <ecNumber evidence="10">2.4.2.43</ecNumber>
    </submittedName>
</protein>
<keyword evidence="2" id="KW-1003">Cell membrane</keyword>
<dbReference type="EMBL" id="CP036426">
    <property type="protein sequence ID" value="QDV38929.1"/>
    <property type="molecule type" value="Genomic_DNA"/>
</dbReference>
<dbReference type="Pfam" id="PF13231">
    <property type="entry name" value="PMT_2"/>
    <property type="match status" value="1"/>
</dbReference>
<dbReference type="GO" id="GO:0005886">
    <property type="term" value="C:plasma membrane"/>
    <property type="evidence" value="ECO:0007669"/>
    <property type="project" value="UniProtKB-SubCell"/>
</dbReference>
<feature type="transmembrane region" description="Helical" evidence="8">
    <location>
        <begin position="223"/>
        <end position="244"/>
    </location>
</feature>
<dbReference type="InterPro" id="IPR038731">
    <property type="entry name" value="RgtA/B/C-like"/>
</dbReference>
<feature type="domain" description="Glycosyltransferase RgtA/B/C/D-like" evidence="9">
    <location>
        <begin position="77"/>
        <end position="237"/>
    </location>
</feature>
<accession>A0A518HDJ6</accession>
<evidence type="ECO:0000256" key="6">
    <source>
        <dbReference type="ARBA" id="ARBA00022989"/>
    </source>
</evidence>
<evidence type="ECO:0000256" key="5">
    <source>
        <dbReference type="ARBA" id="ARBA00022692"/>
    </source>
</evidence>
<keyword evidence="7 8" id="KW-0472">Membrane</keyword>
<gene>
    <name evidence="10" type="primary">arnT_5</name>
    <name evidence="10" type="ORF">ElP_68890</name>
</gene>
<evidence type="ECO:0000313" key="11">
    <source>
        <dbReference type="Proteomes" id="UP000317835"/>
    </source>
</evidence>
<comment type="subcellular location">
    <subcellularLocation>
        <location evidence="1">Cell membrane</location>
        <topology evidence="1">Multi-pass membrane protein</topology>
    </subcellularLocation>
</comment>
<feature type="transmembrane region" description="Helical" evidence="8">
    <location>
        <begin position="181"/>
        <end position="211"/>
    </location>
</feature>
<dbReference type="Proteomes" id="UP000317835">
    <property type="component" value="Chromosome"/>
</dbReference>
<name>A0A518HDJ6_9BACT</name>
<evidence type="ECO:0000259" key="9">
    <source>
        <dbReference type="Pfam" id="PF13231"/>
    </source>
</evidence>